<dbReference type="PANTHER" id="PTHR21320">
    <property type="entry name" value="CYTOCHROME C OXIDASE ASSEMBLY PROTEIN COX11-RELATED"/>
    <property type="match status" value="1"/>
</dbReference>
<protein>
    <recommendedName>
        <fullName evidence="4">Cytochrome c oxidase assembly protein CtaG</fullName>
    </recommendedName>
</protein>
<keyword evidence="9" id="KW-0472">Membrane</keyword>
<dbReference type="InterPro" id="IPR023471">
    <property type="entry name" value="CtaG/Cox11_dom_sf"/>
</dbReference>
<evidence type="ECO:0000256" key="8">
    <source>
        <dbReference type="ARBA" id="ARBA00023008"/>
    </source>
</evidence>
<keyword evidence="8" id="KW-0186">Copper</keyword>
<comment type="similarity">
    <text evidence="3">Belongs to the COX11/CtaG family.</text>
</comment>
<evidence type="ECO:0000256" key="5">
    <source>
        <dbReference type="ARBA" id="ARBA00022692"/>
    </source>
</evidence>
<organism evidence="10 11">
    <name type="scientific">SAR86 cluster bacterium</name>
    <dbReference type="NCBI Taxonomy" id="2030880"/>
    <lineage>
        <taxon>Bacteria</taxon>
        <taxon>Pseudomonadati</taxon>
        <taxon>Pseudomonadota</taxon>
        <taxon>Gammaproteobacteria</taxon>
        <taxon>SAR86 cluster</taxon>
    </lineage>
</organism>
<evidence type="ECO:0000256" key="4">
    <source>
        <dbReference type="ARBA" id="ARBA00015384"/>
    </source>
</evidence>
<evidence type="ECO:0000256" key="6">
    <source>
        <dbReference type="ARBA" id="ARBA00022968"/>
    </source>
</evidence>
<dbReference type="AlphaFoldDB" id="A0A937HZV9"/>
<accession>A0A937HZV9</accession>
<evidence type="ECO:0000313" key="11">
    <source>
        <dbReference type="Proteomes" id="UP000744438"/>
    </source>
</evidence>
<comment type="function">
    <text evidence="1">Exerts its effect at some terminal stage of cytochrome c oxidase synthesis, probably by being involved in the insertion of the copper B into subunit I.</text>
</comment>
<sequence>MSSIKKSVSKLFLATVGMFLFGFALVPIYDVFCEITGLNGKVTGPTFSEYEDIGNREIKITFTTTNNNGMPWFFDSDRSQMKVKTGEQNLMSYVFTNTTDKPMIAQAIPSVSPGKGAQYFHKTECFCFEQQYLEPGESISIPLKFVIDPDLPEDISSLALGYTLFDITKDQMSKQASN</sequence>
<dbReference type="Gene3D" id="2.60.370.10">
    <property type="entry name" value="Ctag/Cox11"/>
    <property type="match status" value="1"/>
</dbReference>
<dbReference type="GO" id="GO:0005507">
    <property type="term" value="F:copper ion binding"/>
    <property type="evidence" value="ECO:0007669"/>
    <property type="project" value="InterPro"/>
</dbReference>
<proteinExistence type="inferred from homology"/>
<evidence type="ECO:0000256" key="1">
    <source>
        <dbReference type="ARBA" id="ARBA00004007"/>
    </source>
</evidence>
<evidence type="ECO:0000256" key="7">
    <source>
        <dbReference type="ARBA" id="ARBA00022989"/>
    </source>
</evidence>
<keyword evidence="5" id="KW-0812">Transmembrane</keyword>
<dbReference type="SUPFAM" id="SSF110111">
    <property type="entry name" value="Ctag/Cox11"/>
    <property type="match status" value="1"/>
</dbReference>
<comment type="caution">
    <text evidence="10">The sequence shown here is derived from an EMBL/GenBank/DDBJ whole genome shotgun (WGS) entry which is preliminary data.</text>
</comment>
<dbReference type="Pfam" id="PF04442">
    <property type="entry name" value="CtaG_Cox11"/>
    <property type="match status" value="1"/>
</dbReference>
<keyword evidence="6" id="KW-0735">Signal-anchor</keyword>
<dbReference type="GO" id="GO:0005886">
    <property type="term" value="C:plasma membrane"/>
    <property type="evidence" value="ECO:0007669"/>
    <property type="project" value="UniProtKB-SubCell"/>
</dbReference>
<evidence type="ECO:0000256" key="9">
    <source>
        <dbReference type="ARBA" id="ARBA00023136"/>
    </source>
</evidence>
<keyword evidence="7" id="KW-1133">Transmembrane helix</keyword>
<dbReference type="EMBL" id="JADHQC010000003">
    <property type="protein sequence ID" value="MBL6811485.1"/>
    <property type="molecule type" value="Genomic_DNA"/>
</dbReference>
<evidence type="ECO:0000313" key="10">
    <source>
        <dbReference type="EMBL" id="MBL6811485.1"/>
    </source>
</evidence>
<comment type="subcellular location">
    <subcellularLocation>
        <location evidence="2">Cell inner membrane</location>
        <topology evidence="2">Single-pass type II membrane protein</topology>
        <orientation evidence="2">Periplasmic side</orientation>
    </subcellularLocation>
</comment>
<gene>
    <name evidence="10" type="ORF">ISQ63_01220</name>
</gene>
<reference evidence="10" key="1">
    <citation type="submission" date="2020-10" db="EMBL/GenBank/DDBJ databases">
        <title>Microbiome of the Black Sea water column analyzed by genome centric metagenomics.</title>
        <authorList>
            <person name="Cabello-Yeves P.J."/>
            <person name="Callieri C."/>
            <person name="Picazo A."/>
            <person name="Mehrshad M."/>
            <person name="Haro-Moreno J.M."/>
            <person name="Roda-Garcia J."/>
            <person name="Dzembekova N."/>
            <person name="Slabakova V."/>
            <person name="Slabakova N."/>
            <person name="Moncheva S."/>
            <person name="Rodriguez-Valera F."/>
        </authorList>
    </citation>
    <scope>NUCLEOTIDE SEQUENCE</scope>
    <source>
        <strain evidence="10">BS307-5m-G49</strain>
    </source>
</reference>
<dbReference type="InterPro" id="IPR007533">
    <property type="entry name" value="Cyt_c_oxidase_assmbl_CtaG"/>
</dbReference>
<dbReference type="NCBIfam" id="NF003465">
    <property type="entry name" value="PRK05089.1"/>
    <property type="match status" value="1"/>
</dbReference>
<evidence type="ECO:0000256" key="3">
    <source>
        <dbReference type="ARBA" id="ARBA00009620"/>
    </source>
</evidence>
<dbReference type="PIRSF" id="PIRSF005413">
    <property type="entry name" value="COX11"/>
    <property type="match status" value="1"/>
</dbReference>
<evidence type="ECO:0000256" key="2">
    <source>
        <dbReference type="ARBA" id="ARBA00004382"/>
    </source>
</evidence>
<dbReference type="PANTHER" id="PTHR21320:SF3">
    <property type="entry name" value="CYTOCHROME C OXIDASE ASSEMBLY PROTEIN COX11, MITOCHONDRIAL-RELATED"/>
    <property type="match status" value="1"/>
</dbReference>
<name>A0A937HZV9_9GAMM</name>
<dbReference type="Proteomes" id="UP000744438">
    <property type="component" value="Unassembled WGS sequence"/>
</dbReference>